<dbReference type="Gene3D" id="2.40.50.100">
    <property type="match status" value="1"/>
</dbReference>
<evidence type="ECO:0000313" key="11">
    <source>
        <dbReference type="EMBL" id="QUV94974.1"/>
    </source>
</evidence>
<keyword evidence="6 8" id="KW-0275">Fatty acid biosynthesis</keyword>
<protein>
    <recommendedName>
        <fullName evidence="8">Biotin carboxyl carrier protein of acetyl-CoA carboxylase</fullName>
    </recommendedName>
</protein>
<dbReference type="SUPFAM" id="SSF51230">
    <property type="entry name" value="Single hybrid motif"/>
    <property type="match status" value="1"/>
</dbReference>
<keyword evidence="5 8" id="KW-0443">Lipid metabolism</keyword>
<dbReference type="NCBIfam" id="TIGR00531">
    <property type="entry name" value="BCCP"/>
    <property type="match status" value="1"/>
</dbReference>
<dbReference type="GO" id="GO:0003989">
    <property type="term" value="F:acetyl-CoA carboxylase activity"/>
    <property type="evidence" value="ECO:0007669"/>
    <property type="project" value="UniProtKB-EC"/>
</dbReference>
<reference evidence="11 12" key="1">
    <citation type="submission" date="2021-03" db="EMBL/GenBank/DDBJ databases">
        <title>Genomic and phenotypic characterization of Chloracidobacterium isolates provides evidence for multiple species.</title>
        <authorList>
            <person name="Saini M.K."/>
            <person name="Costas A.M.G."/>
            <person name="Tank M."/>
            <person name="Bryant D.A."/>
        </authorList>
    </citation>
    <scope>NUCLEOTIDE SEQUENCE [LARGE SCALE GENOMIC DNA]</scope>
    <source>
        <strain evidence="11 12">N</strain>
    </source>
</reference>
<evidence type="ECO:0000313" key="12">
    <source>
        <dbReference type="Proteomes" id="UP000677668"/>
    </source>
</evidence>
<dbReference type="InterPro" id="IPR000089">
    <property type="entry name" value="Biotin_lipoyl"/>
</dbReference>
<evidence type="ECO:0000256" key="9">
    <source>
        <dbReference type="SAM" id="MobiDB-lite"/>
    </source>
</evidence>
<keyword evidence="11" id="KW-0436">Ligase</keyword>
<evidence type="ECO:0000256" key="8">
    <source>
        <dbReference type="RuleBase" id="RU364072"/>
    </source>
</evidence>
<evidence type="ECO:0000256" key="6">
    <source>
        <dbReference type="ARBA" id="ARBA00023160"/>
    </source>
</evidence>
<evidence type="ECO:0000256" key="3">
    <source>
        <dbReference type="ARBA" id="ARBA00022516"/>
    </source>
</evidence>
<dbReference type="InterPro" id="IPR011053">
    <property type="entry name" value="Single_hybrid_motif"/>
</dbReference>
<dbReference type="InterPro" id="IPR001882">
    <property type="entry name" value="Biotin_BS"/>
</dbReference>
<dbReference type="PROSITE" id="PS50968">
    <property type="entry name" value="BIOTINYL_LIPOYL"/>
    <property type="match status" value="1"/>
</dbReference>
<name>A0ABX8B1U8_9BACT</name>
<evidence type="ECO:0000256" key="4">
    <source>
        <dbReference type="ARBA" id="ARBA00022832"/>
    </source>
</evidence>
<comment type="function">
    <text evidence="1 8">This protein is a component of the acetyl coenzyme A carboxylase complex; first, biotin carboxylase catalyzes the carboxylation of the carrier protein and then the transcarboxylase transfers the carboxyl group to form malonyl-CoA.</text>
</comment>
<keyword evidence="4 8" id="KW-0276">Fatty acid metabolism</keyword>
<sequence length="160" mass="17245">MKELIEFVSGKNIAELEIDKAGLKLRIRTTHLTGTPTTSVSSSSADSSAESRFSPQEGKPPAGQSAKEPASAEDQMEDSTLHVIFSPIVGTFYRAPSPDSKPFVEVGSQVSPGTVLCIIEAMKLMNEVESDVAGEIVKIHQENGKPVEFGQPLFSLKRKQ</sequence>
<feature type="compositionally biased region" description="Low complexity" evidence="9">
    <location>
        <begin position="39"/>
        <end position="54"/>
    </location>
</feature>
<dbReference type="CDD" id="cd06850">
    <property type="entry name" value="biotinyl_domain"/>
    <property type="match status" value="1"/>
</dbReference>
<evidence type="ECO:0000256" key="2">
    <source>
        <dbReference type="ARBA" id="ARBA00005194"/>
    </source>
</evidence>
<dbReference type="PANTHER" id="PTHR47597:SF1">
    <property type="entry name" value="IS A MEMBER OF THE PF|00364 BIOTIN-REQUIRING ENZYMES FAMILY-RELATED"/>
    <property type="match status" value="1"/>
</dbReference>
<feature type="domain" description="Lipoyl-binding" evidence="10">
    <location>
        <begin position="81"/>
        <end position="157"/>
    </location>
</feature>
<accession>A0ABX8B1U8</accession>
<evidence type="ECO:0000256" key="1">
    <source>
        <dbReference type="ARBA" id="ARBA00003761"/>
    </source>
</evidence>
<organism evidence="11 12">
    <name type="scientific">Chloracidobacterium sp. N</name>
    <dbReference type="NCBI Taxonomy" id="2821540"/>
    <lineage>
        <taxon>Bacteria</taxon>
        <taxon>Pseudomonadati</taxon>
        <taxon>Acidobacteriota</taxon>
        <taxon>Terriglobia</taxon>
        <taxon>Terriglobales</taxon>
        <taxon>Acidobacteriaceae</taxon>
        <taxon>Chloracidobacterium</taxon>
        <taxon>Chloracidobacterium aggregatum</taxon>
    </lineage>
</organism>
<dbReference type="PANTHER" id="PTHR47597">
    <property type="entry name" value="IS A MEMBER OF THE PF|00364 BIOTIN-REQUIRING ENZYMES FAMILY-RELATED"/>
    <property type="match status" value="1"/>
</dbReference>
<comment type="pathway">
    <text evidence="2 8">Lipid metabolism; fatty acid biosynthesis.</text>
</comment>
<feature type="region of interest" description="Disordered" evidence="9">
    <location>
        <begin position="30"/>
        <end position="77"/>
    </location>
</feature>
<gene>
    <name evidence="11" type="primary">accB</name>
    <name evidence="11" type="ORF">J8C05_07200</name>
</gene>
<dbReference type="InterPro" id="IPR053217">
    <property type="entry name" value="ACC_Biotin_Carrier"/>
</dbReference>
<evidence type="ECO:0000256" key="5">
    <source>
        <dbReference type="ARBA" id="ARBA00023098"/>
    </source>
</evidence>
<keyword evidence="3 8" id="KW-0444">Lipid biosynthesis</keyword>
<dbReference type="PROSITE" id="PS00188">
    <property type="entry name" value="BIOTIN"/>
    <property type="match status" value="1"/>
</dbReference>
<dbReference type="InterPro" id="IPR001249">
    <property type="entry name" value="AcCoA_biotinCC"/>
</dbReference>
<keyword evidence="12" id="KW-1185">Reference proteome</keyword>
<dbReference type="Proteomes" id="UP000677668">
    <property type="component" value="Chromosome 1"/>
</dbReference>
<evidence type="ECO:0000259" key="10">
    <source>
        <dbReference type="PROSITE" id="PS50968"/>
    </source>
</evidence>
<evidence type="ECO:0000256" key="7">
    <source>
        <dbReference type="ARBA" id="ARBA00023267"/>
    </source>
</evidence>
<proteinExistence type="predicted"/>
<dbReference type="EMBL" id="CP072642">
    <property type="protein sequence ID" value="QUV94974.1"/>
    <property type="molecule type" value="Genomic_DNA"/>
</dbReference>
<dbReference type="PRINTS" id="PR01071">
    <property type="entry name" value="ACOABIOTINCC"/>
</dbReference>
<dbReference type="Pfam" id="PF00364">
    <property type="entry name" value="Biotin_lipoyl"/>
    <property type="match status" value="1"/>
</dbReference>
<keyword evidence="7 8" id="KW-0092">Biotin</keyword>